<dbReference type="InterPro" id="IPR025714">
    <property type="entry name" value="Methyltranfer_dom"/>
</dbReference>
<dbReference type="InterPro" id="IPR029063">
    <property type="entry name" value="SAM-dependent_MTases_sf"/>
</dbReference>
<sequence length="198" mass="22581">MWRIPYRGGGADKIRGLDFGCGIGRITALMCEFGIDAHGIDISENAISEAKNVLELAGFNTSIVSIYDGQNIPFNNNFFDFTISEGVIDSLPFSLAKKLLKEIERVTKKFFYFSLISSSSVSLFNSNSYQKDGEFNGEFVVQEKHEFGTIQSFYNMKKIKELIKETKFQIVWGELIENHDIFTKYSHGRYHLVLEKIT</sequence>
<dbReference type="EMBL" id="NXLX01000008">
    <property type="protein sequence ID" value="RDU73857.1"/>
    <property type="molecule type" value="Genomic_DNA"/>
</dbReference>
<proteinExistence type="predicted"/>
<feature type="domain" description="Methyltransferase" evidence="1">
    <location>
        <begin position="14"/>
        <end position="139"/>
    </location>
</feature>
<reference evidence="2 3" key="1">
    <citation type="submission" date="2018-04" db="EMBL/GenBank/DDBJ databases">
        <title>Novel Campyloabacter and Helicobacter Species and Strains.</title>
        <authorList>
            <person name="Mannion A.J."/>
            <person name="Shen Z."/>
            <person name="Fox J.G."/>
        </authorList>
    </citation>
    <scope>NUCLEOTIDE SEQUENCE [LARGE SCALE GENOMIC DNA]</scope>
    <source>
        <strain evidence="2 3">MIT 04-9362</strain>
    </source>
</reference>
<protein>
    <submittedName>
        <fullName evidence="2">Class I SAM-dependent methyltransferase</fullName>
    </submittedName>
</protein>
<keyword evidence="2" id="KW-0808">Transferase</keyword>
<organism evidence="2 3">
    <name type="scientific">Helicobacter anseris</name>
    <dbReference type="NCBI Taxonomy" id="375926"/>
    <lineage>
        <taxon>Bacteria</taxon>
        <taxon>Pseudomonadati</taxon>
        <taxon>Campylobacterota</taxon>
        <taxon>Epsilonproteobacteria</taxon>
        <taxon>Campylobacterales</taxon>
        <taxon>Helicobacteraceae</taxon>
        <taxon>Helicobacter</taxon>
    </lineage>
</organism>
<dbReference type="GO" id="GO:0032259">
    <property type="term" value="P:methylation"/>
    <property type="evidence" value="ECO:0007669"/>
    <property type="project" value="UniProtKB-KW"/>
</dbReference>
<keyword evidence="2" id="KW-0489">Methyltransferase</keyword>
<dbReference type="OrthoDB" id="1853779at2"/>
<evidence type="ECO:0000313" key="2">
    <source>
        <dbReference type="EMBL" id="RDU73857.1"/>
    </source>
</evidence>
<evidence type="ECO:0000313" key="3">
    <source>
        <dbReference type="Proteomes" id="UP000256695"/>
    </source>
</evidence>
<comment type="caution">
    <text evidence="2">The sequence shown here is derived from an EMBL/GenBank/DDBJ whole genome shotgun (WGS) entry which is preliminary data.</text>
</comment>
<name>A0A3D8J8M4_9HELI</name>
<dbReference type="SUPFAM" id="SSF53335">
    <property type="entry name" value="S-adenosyl-L-methionine-dependent methyltransferases"/>
    <property type="match status" value="1"/>
</dbReference>
<dbReference type="Pfam" id="PF13847">
    <property type="entry name" value="Methyltransf_31"/>
    <property type="match status" value="1"/>
</dbReference>
<dbReference type="Proteomes" id="UP000256695">
    <property type="component" value="Unassembled WGS sequence"/>
</dbReference>
<dbReference type="AlphaFoldDB" id="A0A3D8J8M4"/>
<dbReference type="Gene3D" id="3.40.50.150">
    <property type="entry name" value="Vaccinia Virus protein VP39"/>
    <property type="match status" value="1"/>
</dbReference>
<accession>A0A3D8J8M4</accession>
<dbReference type="CDD" id="cd02440">
    <property type="entry name" value="AdoMet_MTases"/>
    <property type="match status" value="1"/>
</dbReference>
<evidence type="ECO:0000259" key="1">
    <source>
        <dbReference type="Pfam" id="PF13847"/>
    </source>
</evidence>
<keyword evidence="3" id="KW-1185">Reference proteome</keyword>
<gene>
    <name evidence="2" type="ORF">CQA57_04100</name>
</gene>
<dbReference type="GO" id="GO:0008168">
    <property type="term" value="F:methyltransferase activity"/>
    <property type="evidence" value="ECO:0007669"/>
    <property type="project" value="UniProtKB-KW"/>
</dbReference>